<sequence length="544" mass="55148">MVALSAEQRAVLVALLLKANRVVPDVEVAARLPSGDVPGAVAGLRDVVGGELLRSVDGGHVLTVGDVGALWDVALREVFAGRDDEVRELARLVLDGGSVVVSGGAGIGKSALVERVVEVVREHFPDGVVRVGPREGSPGPRLRALGGARRRVLVVLDGVTGSARVRPVLAEGVPVLATCRDDLPDLPVRGFRLGPLDERGAGAVLTAVAGGVVADAAGLIGLCGGVPLALRVAGAALGGVPTPGGQGWFEPEVRSPVTDVLARAEAAVGAGAWEALRLLSLAPGPDFTPSAAAALVGGTRDGALARLELLATAGLLERPSPGRYRFHDLVRAHAAEQVEQVEGTGRAALGRLVRFYRDAAGRAADVVAPLVPRPRFPERTAALPRFADAELAGRWFAAERENLVAAALVAGAPDSWRLGCAVAGFLVARGHGVDAPAVCAAGLADARRVGDADGEAAALVALGRVRAATGDHAGAREAFAGAVAVSRPQGLVVWELEALLGLAAAHHALGDAAEGAARAAEALELARRTGSARGEAEALRASGG</sequence>
<dbReference type="SUPFAM" id="SSF48452">
    <property type="entry name" value="TPR-like"/>
    <property type="match status" value="1"/>
</dbReference>
<dbReference type="PANTHER" id="PTHR47691:SF3">
    <property type="entry name" value="HTH-TYPE TRANSCRIPTIONAL REGULATOR RV0890C-RELATED"/>
    <property type="match status" value="1"/>
</dbReference>
<dbReference type="PANTHER" id="PTHR47691">
    <property type="entry name" value="REGULATOR-RELATED"/>
    <property type="match status" value="1"/>
</dbReference>
<reference evidence="1" key="1">
    <citation type="submission" date="2021-04" db="EMBL/GenBank/DDBJ databases">
        <title>Genomic sequence of Actinosynnema pretiosum subsp. pretiosum ATCC 31280 (C-14919).</title>
        <authorList>
            <person name="Bai L."/>
            <person name="Wang X."/>
            <person name="Xiao Y."/>
        </authorList>
    </citation>
    <scope>NUCLEOTIDE SEQUENCE</scope>
    <source>
        <strain evidence="1">ATCC 31280</strain>
    </source>
</reference>
<dbReference type="AlphaFoldDB" id="A0AA45L7Y9"/>
<dbReference type="InterPro" id="IPR027417">
    <property type="entry name" value="P-loop_NTPase"/>
</dbReference>
<dbReference type="SUPFAM" id="SSF52540">
    <property type="entry name" value="P-loop containing nucleoside triphosphate hydrolases"/>
    <property type="match status" value="1"/>
</dbReference>
<dbReference type="Gene3D" id="1.25.40.10">
    <property type="entry name" value="Tetratricopeptide repeat domain"/>
    <property type="match status" value="1"/>
</dbReference>
<protein>
    <recommendedName>
        <fullName evidence="3">Transcriptional regulator, SARP family</fullName>
    </recommendedName>
</protein>
<dbReference type="InterPro" id="IPR011990">
    <property type="entry name" value="TPR-like_helical_dom_sf"/>
</dbReference>
<organism evidence="1 2">
    <name type="scientific">Actinosynnema pretiosum subsp. pretiosum</name>
    <dbReference type="NCBI Taxonomy" id="103721"/>
    <lineage>
        <taxon>Bacteria</taxon>
        <taxon>Bacillati</taxon>
        <taxon>Actinomycetota</taxon>
        <taxon>Actinomycetes</taxon>
        <taxon>Pseudonocardiales</taxon>
        <taxon>Pseudonocardiaceae</taxon>
        <taxon>Actinosynnema</taxon>
    </lineage>
</organism>
<dbReference type="Gene3D" id="3.40.50.300">
    <property type="entry name" value="P-loop containing nucleotide triphosphate hydrolases"/>
    <property type="match status" value="1"/>
</dbReference>
<dbReference type="Proteomes" id="UP000677152">
    <property type="component" value="Chromosome"/>
</dbReference>
<accession>A0AA45L7Y9</accession>
<name>A0AA45L7Y9_9PSEU</name>
<dbReference type="PRINTS" id="PR00364">
    <property type="entry name" value="DISEASERSIST"/>
</dbReference>
<gene>
    <name evidence="1" type="ORF">KCV87_02345</name>
</gene>
<proteinExistence type="predicted"/>
<evidence type="ECO:0000313" key="1">
    <source>
        <dbReference type="EMBL" id="QUF04991.1"/>
    </source>
</evidence>
<dbReference type="EMBL" id="CP073249">
    <property type="protein sequence ID" value="QUF04991.1"/>
    <property type="molecule type" value="Genomic_DNA"/>
</dbReference>
<evidence type="ECO:0000313" key="2">
    <source>
        <dbReference type="Proteomes" id="UP000677152"/>
    </source>
</evidence>
<evidence type="ECO:0008006" key="3">
    <source>
        <dbReference type="Google" id="ProtNLM"/>
    </source>
</evidence>